<dbReference type="Proteomes" id="UP000188268">
    <property type="component" value="Unassembled WGS sequence"/>
</dbReference>
<sequence length="47" mass="5130">MEQSERKRQVGIWETAGSISNRAGGSAIKVVEAMNITIGNSNPRQEK</sequence>
<proteinExistence type="predicted"/>
<organism evidence="1 2">
    <name type="scientific">Corchorus capsularis</name>
    <name type="common">Jute</name>
    <dbReference type="NCBI Taxonomy" id="210143"/>
    <lineage>
        <taxon>Eukaryota</taxon>
        <taxon>Viridiplantae</taxon>
        <taxon>Streptophyta</taxon>
        <taxon>Embryophyta</taxon>
        <taxon>Tracheophyta</taxon>
        <taxon>Spermatophyta</taxon>
        <taxon>Magnoliopsida</taxon>
        <taxon>eudicotyledons</taxon>
        <taxon>Gunneridae</taxon>
        <taxon>Pentapetalae</taxon>
        <taxon>rosids</taxon>
        <taxon>malvids</taxon>
        <taxon>Malvales</taxon>
        <taxon>Malvaceae</taxon>
        <taxon>Grewioideae</taxon>
        <taxon>Apeibeae</taxon>
        <taxon>Corchorus</taxon>
    </lineage>
</organism>
<dbReference type="Gramene" id="OMO56812">
    <property type="protein sequence ID" value="OMO56812"/>
    <property type="gene ID" value="CCACVL1_26251"/>
</dbReference>
<dbReference type="AlphaFoldDB" id="A0A1R3GFG1"/>
<keyword evidence="2" id="KW-1185">Reference proteome</keyword>
<evidence type="ECO:0000313" key="1">
    <source>
        <dbReference type="EMBL" id="OMO56812.1"/>
    </source>
</evidence>
<name>A0A1R3GFG1_COCAP</name>
<reference evidence="1 2" key="1">
    <citation type="submission" date="2013-09" db="EMBL/GenBank/DDBJ databases">
        <title>Corchorus capsularis genome sequencing.</title>
        <authorList>
            <person name="Alam M."/>
            <person name="Haque M.S."/>
            <person name="Islam M.S."/>
            <person name="Emdad E.M."/>
            <person name="Islam M.M."/>
            <person name="Ahmed B."/>
            <person name="Halim A."/>
            <person name="Hossen Q.M.M."/>
            <person name="Hossain M.Z."/>
            <person name="Ahmed R."/>
            <person name="Khan M.M."/>
            <person name="Islam R."/>
            <person name="Rashid M.M."/>
            <person name="Khan S.A."/>
            <person name="Rahman M.S."/>
            <person name="Alam M."/>
        </authorList>
    </citation>
    <scope>NUCLEOTIDE SEQUENCE [LARGE SCALE GENOMIC DNA]</scope>
    <source>
        <strain evidence="2">cv. CVL-1</strain>
        <tissue evidence="1">Whole seedling</tissue>
    </source>
</reference>
<accession>A0A1R3GFG1</accession>
<evidence type="ECO:0000313" key="2">
    <source>
        <dbReference type="Proteomes" id="UP000188268"/>
    </source>
</evidence>
<gene>
    <name evidence="1" type="ORF">CCACVL1_26251</name>
</gene>
<protein>
    <submittedName>
        <fullName evidence="1">Uncharacterized protein</fullName>
    </submittedName>
</protein>
<dbReference type="EMBL" id="AWWV01014456">
    <property type="protein sequence ID" value="OMO56812.1"/>
    <property type="molecule type" value="Genomic_DNA"/>
</dbReference>
<dbReference type="OrthoDB" id="10275416at2759"/>
<comment type="caution">
    <text evidence="1">The sequence shown here is derived from an EMBL/GenBank/DDBJ whole genome shotgun (WGS) entry which is preliminary data.</text>
</comment>